<dbReference type="OrthoDB" id="8183954at2759"/>
<dbReference type="Proteomes" id="UP000279307">
    <property type="component" value="Chromosome 5"/>
</dbReference>
<dbReference type="PANTHER" id="PTHR11257">
    <property type="entry name" value="CHEMOSENSORY PROTEIN-RELATED"/>
    <property type="match status" value="1"/>
</dbReference>
<organism evidence="2 4">
    <name type="scientific">Ooceraea biroi</name>
    <name type="common">Clonal raider ant</name>
    <name type="synonym">Cerapachys biroi</name>
    <dbReference type="NCBI Taxonomy" id="2015173"/>
    <lineage>
        <taxon>Eukaryota</taxon>
        <taxon>Metazoa</taxon>
        <taxon>Ecdysozoa</taxon>
        <taxon>Arthropoda</taxon>
        <taxon>Hexapoda</taxon>
        <taxon>Insecta</taxon>
        <taxon>Pterygota</taxon>
        <taxon>Neoptera</taxon>
        <taxon>Endopterygota</taxon>
        <taxon>Hymenoptera</taxon>
        <taxon>Apocrita</taxon>
        <taxon>Aculeata</taxon>
        <taxon>Formicoidea</taxon>
        <taxon>Formicidae</taxon>
        <taxon>Dorylinae</taxon>
        <taxon>Ooceraea</taxon>
    </lineage>
</organism>
<dbReference type="SUPFAM" id="SSF100910">
    <property type="entry name" value="Chemosensory protein Csp2"/>
    <property type="match status" value="1"/>
</dbReference>
<evidence type="ECO:0000313" key="4">
    <source>
        <dbReference type="Proteomes" id="UP000053097"/>
    </source>
</evidence>
<keyword evidence="1" id="KW-0732">Signal</keyword>
<dbReference type="EMBL" id="QOIP01000005">
    <property type="protein sequence ID" value="RLU22752.1"/>
    <property type="molecule type" value="Genomic_DNA"/>
</dbReference>
<dbReference type="Proteomes" id="UP000053097">
    <property type="component" value="Unassembled WGS sequence"/>
</dbReference>
<gene>
    <name evidence="3" type="ORF">DMN91_005030</name>
    <name evidence="2" type="ORF">X777_06267</name>
</gene>
<dbReference type="AlphaFoldDB" id="A0A026WB73"/>
<keyword evidence="4" id="KW-1185">Reference proteome</keyword>
<evidence type="ECO:0000313" key="2">
    <source>
        <dbReference type="EMBL" id="EZA53188.1"/>
    </source>
</evidence>
<reference evidence="2 4" key="1">
    <citation type="journal article" date="2014" name="Curr. Biol.">
        <title>The genome of the clonal raider ant Cerapachys biroi.</title>
        <authorList>
            <person name="Oxley P.R."/>
            <person name="Ji L."/>
            <person name="Fetter-Pruneda I."/>
            <person name="McKenzie S.K."/>
            <person name="Li C."/>
            <person name="Hu H."/>
            <person name="Zhang G."/>
            <person name="Kronauer D.J."/>
        </authorList>
    </citation>
    <scope>NUCLEOTIDE SEQUENCE [LARGE SCALE GENOMIC DNA]</scope>
</reference>
<dbReference type="PANTHER" id="PTHR11257:SF13">
    <property type="entry name" value="GEO07322P1"/>
    <property type="match status" value="1"/>
</dbReference>
<accession>A0A026WB73</accession>
<evidence type="ECO:0000256" key="1">
    <source>
        <dbReference type="SAM" id="SignalP"/>
    </source>
</evidence>
<proteinExistence type="predicted"/>
<dbReference type="EMBL" id="KK107293">
    <property type="protein sequence ID" value="EZA53188.1"/>
    <property type="molecule type" value="Genomic_DNA"/>
</dbReference>
<dbReference type="Gene3D" id="1.10.2080.10">
    <property type="entry name" value="Insect odorant-binding protein A10/Ejaculatory bulb-specific protein 3"/>
    <property type="match status" value="1"/>
</dbReference>
<dbReference type="InterPro" id="IPR036682">
    <property type="entry name" value="OS_D_A10/PebIII_sf"/>
</dbReference>
<dbReference type="Pfam" id="PF03392">
    <property type="entry name" value="OS-D"/>
    <property type="match status" value="1"/>
</dbReference>
<sequence length="112" mass="13087">MARLSIIIAIISVALTYTYAAEELYAATFDDFDIIDVLNDAKKEEEFFNCFIDAGPCMTDRQNFFKGIFFEALQNNCKKCTEKQKQLMNLMKEWYTQHNPDHWEVLLVKSKA</sequence>
<reference evidence="3" key="3">
    <citation type="submission" date="2018-07" db="EMBL/GenBank/DDBJ databases">
        <authorList>
            <person name="Mckenzie S.K."/>
            <person name="Kronauer D.J.C."/>
        </authorList>
    </citation>
    <scope>NUCLEOTIDE SEQUENCE</scope>
    <source>
        <strain evidence="3">Clonal line C1</strain>
    </source>
</reference>
<reference evidence="3 5" key="2">
    <citation type="journal article" date="2018" name="Genome Res.">
        <title>The genomic architecture and molecular evolution of ant odorant receptors.</title>
        <authorList>
            <person name="McKenzie S.K."/>
            <person name="Kronauer D.J.C."/>
        </authorList>
    </citation>
    <scope>NUCLEOTIDE SEQUENCE [LARGE SCALE GENOMIC DNA]</scope>
    <source>
        <strain evidence="3">Clonal line C1</strain>
    </source>
</reference>
<evidence type="ECO:0000313" key="3">
    <source>
        <dbReference type="EMBL" id="RLU22752.1"/>
    </source>
</evidence>
<name>A0A026WB73_OOCBI</name>
<dbReference type="InterPro" id="IPR005055">
    <property type="entry name" value="A10/PebIII"/>
</dbReference>
<feature type="signal peptide" evidence="1">
    <location>
        <begin position="1"/>
        <end position="20"/>
    </location>
</feature>
<protein>
    <submittedName>
        <fullName evidence="3">ObirCsp14</fullName>
    </submittedName>
</protein>
<feature type="chain" id="PRO_5035982796" evidence="1">
    <location>
        <begin position="21"/>
        <end position="112"/>
    </location>
</feature>
<dbReference type="OMA" id="DEDSREW"/>
<evidence type="ECO:0000313" key="5">
    <source>
        <dbReference type="Proteomes" id="UP000279307"/>
    </source>
</evidence>